<dbReference type="Proteomes" id="UP000321412">
    <property type="component" value="Unassembled WGS sequence"/>
</dbReference>
<dbReference type="EMBL" id="VOSM01000004">
    <property type="protein sequence ID" value="TXD36988.1"/>
    <property type="molecule type" value="Genomic_DNA"/>
</dbReference>
<reference evidence="1 2" key="1">
    <citation type="submission" date="2019-08" db="EMBL/GenBank/DDBJ databases">
        <title>Bradymonadales sp. TMQ4.</title>
        <authorList>
            <person name="Liang Q."/>
        </authorList>
    </citation>
    <scope>NUCLEOTIDE SEQUENCE [LARGE SCALE GENOMIC DNA]</scope>
    <source>
        <strain evidence="1 2">TMQ4</strain>
    </source>
</reference>
<dbReference type="RefSeq" id="WP_146981113.1">
    <property type="nucleotide sequence ID" value="NZ_VOSM01000004.1"/>
</dbReference>
<proteinExistence type="predicted"/>
<gene>
    <name evidence="1" type="ORF">FRC98_09610</name>
</gene>
<dbReference type="OrthoDB" id="572368at2"/>
<sequence length="269" mass="30903">MSTAPDNSDAPDEDAKKLAETREIHTRILRFQLGVEESRAYWQRVDAADPQRAWQPALEERWFGAVSESRVKVIMREMQARYDAYPPALHALANWEAMAPATRAVICHWHLQLADPLYRAFTGDFLEERRQALDPTVSREQVLRWVSRGNEERWGRTTRVAFASKLLTAAYNAGLVASTRDPRPLQYPRVSDRALSYMVHLLRELHIEGSLLDNPYLRSVGLSGTFLEDRLRTLPNITLRRMGHLVEFNTLTPDLSAWILRSHELSEAS</sequence>
<organism evidence="1 2">
    <name type="scientific">Lujinxingia vulgaris</name>
    <dbReference type="NCBI Taxonomy" id="2600176"/>
    <lineage>
        <taxon>Bacteria</taxon>
        <taxon>Deltaproteobacteria</taxon>
        <taxon>Bradymonadales</taxon>
        <taxon>Lujinxingiaceae</taxon>
        <taxon>Lujinxingia</taxon>
    </lineage>
</organism>
<name>A0A5C6XFN5_9DELT</name>
<evidence type="ECO:0000313" key="2">
    <source>
        <dbReference type="Proteomes" id="UP000321412"/>
    </source>
</evidence>
<dbReference type="AlphaFoldDB" id="A0A5C6XFN5"/>
<keyword evidence="2" id="KW-1185">Reference proteome</keyword>
<dbReference type="InterPro" id="IPR023137">
    <property type="entry name" value="BrxA_sf"/>
</dbReference>
<evidence type="ECO:0000313" key="1">
    <source>
        <dbReference type="EMBL" id="TXD36988.1"/>
    </source>
</evidence>
<dbReference type="Gene3D" id="1.10.3540.10">
    <property type="entry name" value="uncharacterized protein from magnetospirillum magneticum domain"/>
    <property type="match status" value="1"/>
</dbReference>
<accession>A0A5C6XFN5</accession>
<comment type="caution">
    <text evidence="1">The sequence shown here is derived from an EMBL/GenBank/DDBJ whole genome shotgun (WGS) entry which is preliminary data.</text>
</comment>
<protein>
    <submittedName>
        <fullName evidence="1">DUF1819 family protein</fullName>
    </submittedName>
</protein>